<organism evidence="9 10">
    <name type="scientific">Brevibacillus choshinensis</name>
    <dbReference type="NCBI Taxonomy" id="54911"/>
    <lineage>
        <taxon>Bacteria</taxon>
        <taxon>Bacillati</taxon>
        <taxon>Bacillota</taxon>
        <taxon>Bacilli</taxon>
        <taxon>Bacillales</taxon>
        <taxon>Paenibacillaceae</taxon>
        <taxon>Brevibacillus</taxon>
    </lineage>
</organism>
<dbReference type="InterPro" id="IPR050095">
    <property type="entry name" value="ECF_ABC_transporter_ATP-bd"/>
</dbReference>
<feature type="domain" description="ABC transporter" evidence="8">
    <location>
        <begin position="4"/>
        <end position="237"/>
    </location>
</feature>
<reference evidence="9 10" key="1">
    <citation type="submission" date="2015-09" db="EMBL/GenBank/DDBJ databases">
        <title>Genome sequencing project for genomic taxonomy and phylogenomics of Bacillus-like bacteria.</title>
        <authorList>
            <person name="Liu B."/>
            <person name="Wang J."/>
            <person name="Zhu Y."/>
            <person name="Liu G."/>
            <person name="Chen Q."/>
            <person name="Chen Z."/>
            <person name="Lan J."/>
            <person name="Che J."/>
            <person name="Ge C."/>
            <person name="Shi H."/>
            <person name="Pan Z."/>
            <person name="Liu X."/>
        </authorList>
    </citation>
    <scope>NUCLEOTIDE SEQUENCE [LARGE SCALE GENOMIC DNA]</scope>
    <source>
        <strain evidence="9 10">DSM 8552</strain>
    </source>
</reference>
<dbReference type="Proteomes" id="UP000051063">
    <property type="component" value="Unassembled WGS sequence"/>
</dbReference>
<dbReference type="PROSITE" id="PS50893">
    <property type="entry name" value="ABC_TRANSPORTER_2"/>
    <property type="match status" value="1"/>
</dbReference>
<dbReference type="GO" id="GO:0005524">
    <property type="term" value="F:ATP binding"/>
    <property type="evidence" value="ECO:0007669"/>
    <property type="project" value="UniProtKB-KW"/>
</dbReference>
<dbReference type="EMBL" id="LJJB01000007">
    <property type="protein sequence ID" value="KQL49649.1"/>
    <property type="molecule type" value="Genomic_DNA"/>
</dbReference>
<dbReference type="Gene3D" id="3.40.50.300">
    <property type="entry name" value="P-loop containing nucleotide triphosphate hydrolases"/>
    <property type="match status" value="1"/>
</dbReference>
<dbReference type="RefSeq" id="WP_055743960.1">
    <property type="nucleotide sequence ID" value="NZ_LJJB01000007.1"/>
</dbReference>
<evidence type="ECO:0000256" key="6">
    <source>
        <dbReference type="ARBA" id="ARBA00022967"/>
    </source>
</evidence>
<evidence type="ECO:0000256" key="2">
    <source>
        <dbReference type="ARBA" id="ARBA00022448"/>
    </source>
</evidence>
<name>A0ABR5NE08_BRECH</name>
<keyword evidence="2" id="KW-0813">Transport</keyword>
<dbReference type="InterPro" id="IPR003439">
    <property type="entry name" value="ABC_transporter-like_ATP-bd"/>
</dbReference>
<evidence type="ECO:0000259" key="8">
    <source>
        <dbReference type="PROSITE" id="PS50893"/>
    </source>
</evidence>
<gene>
    <name evidence="9" type="ORF">AN963_07965</name>
</gene>
<accession>A0ABR5NE08</accession>
<protein>
    <submittedName>
        <fullName evidence="9">ABC transporter ATP-binding protein</fullName>
    </submittedName>
</protein>
<proteinExistence type="inferred from homology"/>
<evidence type="ECO:0000256" key="5">
    <source>
        <dbReference type="ARBA" id="ARBA00022840"/>
    </source>
</evidence>
<keyword evidence="10" id="KW-1185">Reference proteome</keyword>
<dbReference type="SMART" id="SM00382">
    <property type="entry name" value="AAA"/>
    <property type="match status" value="1"/>
</dbReference>
<comment type="caution">
    <text evidence="9">The sequence shown here is derived from an EMBL/GenBank/DDBJ whole genome shotgun (WGS) entry which is preliminary data.</text>
</comment>
<dbReference type="CDD" id="cd03225">
    <property type="entry name" value="ABC_cobalt_CbiO_domain1"/>
    <property type="match status" value="1"/>
</dbReference>
<dbReference type="InterPro" id="IPR003593">
    <property type="entry name" value="AAA+_ATPase"/>
</dbReference>
<evidence type="ECO:0000256" key="3">
    <source>
        <dbReference type="ARBA" id="ARBA00022475"/>
    </source>
</evidence>
<dbReference type="Pfam" id="PF00005">
    <property type="entry name" value="ABC_tran"/>
    <property type="match status" value="1"/>
</dbReference>
<dbReference type="InterPro" id="IPR027417">
    <property type="entry name" value="P-loop_NTPase"/>
</dbReference>
<keyword evidence="4" id="KW-0547">Nucleotide-binding</keyword>
<evidence type="ECO:0000256" key="1">
    <source>
        <dbReference type="ARBA" id="ARBA00005417"/>
    </source>
</evidence>
<dbReference type="InterPro" id="IPR015856">
    <property type="entry name" value="ABC_transpr_CbiO/EcfA_su"/>
</dbReference>
<dbReference type="SUPFAM" id="SSF52540">
    <property type="entry name" value="P-loop containing nucleoside triphosphate hydrolases"/>
    <property type="match status" value="1"/>
</dbReference>
<evidence type="ECO:0000256" key="7">
    <source>
        <dbReference type="ARBA" id="ARBA00023136"/>
    </source>
</evidence>
<evidence type="ECO:0000313" key="10">
    <source>
        <dbReference type="Proteomes" id="UP000051063"/>
    </source>
</evidence>
<evidence type="ECO:0000256" key="4">
    <source>
        <dbReference type="ARBA" id="ARBA00022741"/>
    </source>
</evidence>
<dbReference type="PANTHER" id="PTHR43553:SF24">
    <property type="entry name" value="ENERGY-COUPLING FACTOR TRANSPORTER ATP-BINDING PROTEIN ECFA1"/>
    <property type="match status" value="1"/>
</dbReference>
<dbReference type="PANTHER" id="PTHR43553">
    <property type="entry name" value="HEAVY METAL TRANSPORTER"/>
    <property type="match status" value="1"/>
</dbReference>
<evidence type="ECO:0000313" key="9">
    <source>
        <dbReference type="EMBL" id="KQL49649.1"/>
    </source>
</evidence>
<keyword evidence="7" id="KW-0472">Membrane</keyword>
<sequence length="270" mass="30544">MGAIELRNVSFAYPNGHTANEHLNLEIKSGERVAIVGQNGAGKTTAVKLMNGLNKPTQGDVLVNGINTKEKTAAQISAFVGYVFQNPDEQIFNTSVKTEIEYMLHYMKLDQTEIDRRVERAVELTGIKRYLNMNPYDVPYSMRKFVTIAVVLAMETPYLILDEPTAGQDMDGIFTLARLMDVLREEGKSVITITHDMEFVADYFSRVVVMANKRIVADESAREIFWNEEWITEARIKKPQISELAKELGIDGSILYRNELVNVLAFDKNK</sequence>
<comment type="similarity">
    <text evidence="1">Belongs to the ABC transporter superfamily.</text>
</comment>
<keyword evidence="3" id="KW-1003">Cell membrane</keyword>
<keyword evidence="5 9" id="KW-0067">ATP-binding</keyword>
<keyword evidence="6" id="KW-1278">Translocase</keyword>